<name>A0A873WG01_9CAUD</name>
<dbReference type="EMBL" id="MT701590">
    <property type="protein sequence ID" value="QPB09243.1"/>
    <property type="molecule type" value="Genomic_DNA"/>
</dbReference>
<evidence type="ECO:0000313" key="1">
    <source>
        <dbReference type="EMBL" id="QPB09243.1"/>
    </source>
</evidence>
<evidence type="ECO:0000313" key="2">
    <source>
        <dbReference type="Proteomes" id="UP000662782"/>
    </source>
</evidence>
<organism evidence="1 2">
    <name type="scientific">Klebsiella phage Miami</name>
    <dbReference type="NCBI Taxonomy" id="2767581"/>
    <lineage>
        <taxon>Viruses</taxon>
        <taxon>Duplodnaviria</taxon>
        <taxon>Heunggongvirae</taxon>
        <taxon>Uroviricota</taxon>
        <taxon>Caudoviricetes</taxon>
        <taxon>Chimalliviridae</taxon>
        <taxon>Miamivirus</taxon>
        <taxon>Miamivirus miami</taxon>
    </lineage>
</organism>
<sequence length="195" mass="23075">MMNQLKDWIDYTSYWNTYNRVLLRKGGMYTEQIELELTPINDEWDEVKLCKIRKHRTSMGPGDKISHHLHPDIFALMEEKLGYHLAHFIFHYDIYTKLTNYDARRYWYLLDRYVFNGGGGIPLVLIDPSFDLLREDWAKGTSSAYADAKQRIMDRLNIGLDQVNNLSFFGDLRRLDIHDHTPFRVGVATWVGDKR</sequence>
<accession>A0A873WG01</accession>
<protein>
    <submittedName>
        <fullName evidence="1">Uncharacterized protein</fullName>
    </submittedName>
</protein>
<dbReference type="Proteomes" id="UP000662782">
    <property type="component" value="Segment"/>
</dbReference>
<gene>
    <name evidence="1" type="ORF">CPT_Miami_148</name>
</gene>
<proteinExistence type="predicted"/>
<reference evidence="1 2" key="1">
    <citation type="submission" date="2020-07" db="EMBL/GenBank/DDBJ databases">
        <title>Complete genome sequence of Klebsiella pneumoniae phage Miami.</title>
        <authorList>
            <person name="Mora D.A."/>
            <person name="Lessor L."/>
            <person name="Gill J."/>
            <person name="Liu M."/>
        </authorList>
    </citation>
    <scope>NUCLEOTIDE SEQUENCE [LARGE SCALE GENOMIC DNA]</scope>
</reference>
<keyword evidence="2" id="KW-1185">Reference proteome</keyword>